<feature type="region of interest" description="Disordered" evidence="1">
    <location>
        <begin position="1"/>
        <end position="20"/>
    </location>
</feature>
<protein>
    <recommendedName>
        <fullName evidence="2">Bacterial mobilisation domain-containing protein</fullName>
    </recommendedName>
</protein>
<dbReference type="RefSeq" id="WP_123645329.1">
    <property type="nucleotide sequence ID" value="NZ_QRAJ01000013.1"/>
</dbReference>
<sequence length="144" mass="16524">MLEDRDLHSHARVRRGRLPNGEARSHVLRVKVSREERDELHQRAVELTAGNISKLLVSAALSIQIQDADRRASKEDIDRLTQMLFHYSRQIAAIGNNVNQIAKAVNAGDRYDMQLMRGELVKLTALTNEVRDVIVRERKRGMFQ</sequence>
<organism evidence="3 4">
    <name type="scientific">Bifidobacterium mongoliense</name>
    <dbReference type="NCBI Taxonomy" id="518643"/>
    <lineage>
        <taxon>Bacteria</taxon>
        <taxon>Bacillati</taxon>
        <taxon>Actinomycetota</taxon>
        <taxon>Actinomycetes</taxon>
        <taxon>Bifidobacteriales</taxon>
        <taxon>Bifidobacteriaceae</taxon>
        <taxon>Bifidobacterium</taxon>
    </lineage>
</organism>
<dbReference type="EMBL" id="QRAJ01000013">
    <property type="protein sequence ID" value="ROT86263.1"/>
    <property type="molecule type" value="Genomic_DNA"/>
</dbReference>
<comment type="caution">
    <text evidence="3">The sequence shown here is derived from an EMBL/GenBank/DDBJ whole genome shotgun (WGS) entry which is preliminary data.</text>
</comment>
<dbReference type="Pfam" id="PF05713">
    <property type="entry name" value="MobC"/>
    <property type="match status" value="1"/>
</dbReference>
<accession>A0A423UC53</accession>
<evidence type="ECO:0000259" key="2">
    <source>
        <dbReference type="Pfam" id="PF05713"/>
    </source>
</evidence>
<proteinExistence type="predicted"/>
<evidence type="ECO:0000313" key="4">
    <source>
        <dbReference type="Proteomes" id="UP000285266"/>
    </source>
</evidence>
<dbReference type="Proteomes" id="UP000285266">
    <property type="component" value="Unassembled WGS sequence"/>
</dbReference>
<reference evidence="3 4" key="1">
    <citation type="submission" date="2018-07" db="EMBL/GenBank/DDBJ databases">
        <title>The role of parmesan cheese in vectoring bovine microbiota.</title>
        <authorList>
            <person name="Lugli G.A."/>
            <person name="Milani C."/>
        </authorList>
    </citation>
    <scope>NUCLEOTIDE SEQUENCE [LARGE SCALE GENOMIC DNA]</scope>
    <source>
        <strain evidence="3 4">BMONG18</strain>
    </source>
</reference>
<gene>
    <name evidence="3" type="ORF">BMONG18_1583</name>
</gene>
<dbReference type="InterPro" id="IPR008687">
    <property type="entry name" value="MobC"/>
</dbReference>
<feature type="domain" description="Bacterial mobilisation" evidence="2">
    <location>
        <begin position="89"/>
        <end position="107"/>
    </location>
</feature>
<name>A0A423UC53_9BIFI</name>
<dbReference type="AlphaFoldDB" id="A0A423UC53"/>
<evidence type="ECO:0000256" key="1">
    <source>
        <dbReference type="SAM" id="MobiDB-lite"/>
    </source>
</evidence>
<evidence type="ECO:0000313" key="3">
    <source>
        <dbReference type="EMBL" id="ROT86263.1"/>
    </source>
</evidence>